<comment type="caution">
    <text evidence="2">The sequence shown here is derived from an EMBL/GenBank/DDBJ whole genome shotgun (WGS) entry which is preliminary data.</text>
</comment>
<name>A0A3L7K5D0_9BACI</name>
<evidence type="ECO:0000259" key="1">
    <source>
        <dbReference type="Pfam" id="PF21101"/>
    </source>
</evidence>
<dbReference type="InterPro" id="IPR048421">
    <property type="entry name" value="YqgU_beta-prop"/>
</dbReference>
<dbReference type="Proteomes" id="UP000276770">
    <property type="component" value="Unassembled WGS sequence"/>
</dbReference>
<feature type="domain" description="YqgU-like 6-bladed beta-propeller" evidence="1">
    <location>
        <begin position="114"/>
        <end position="380"/>
    </location>
</feature>
<dbReference type="AlphaFoldDB" id="A0A3L7K5D0"/>
<evidence type="ECO:0000313" key="2">
    <source>
        <dbReference type="EMBL" id="RLQ98237.1"/>
    </source>
</evidence>
<dbReference type="Pfam" id="PF21101">
    <property type="entry name" value="YqgU"/>
    <property type="match status" value="1"/>
</dbReference>
<sequence length="400" mass="45837">MVKIVLIDKECGKGSGGVIRFSLKCVEYLKFSLLFCVLFFILSGCQDVTQSQVEKGKVEEATPTELPQPHNEINAKKITPIPTEGFDKIVGWQDEQSIIFLYEEDSKAIIASYNLYSGQQKELYSTEDPVTDVILSPNGKMILAITSPYTYRATVHVISIQEPKILYSQDIDSFQLNVEWNRWDESSILITAFDQNWGFKVFLLNWNGRRLEPIDAPQPFLKWQSKSSLLAQDWDRNGQSLEAPIMSLDIRKMTEWKQVTPAAIHFDVFGKILMTITESSTDSDRAIYQFYDGDMKKLSSFTAPQISQYSDWLVPYYDLNDQTNELLTFVPYKSGVIDEYTEGFQLMKYSFDQGKQTIVVDHLDNEPLKCSPDGTKCLYGFQLEKLIDIKTNKITNLVQQ</sequence>
<organism evidence="2 3">
    <name type="scientific">Falsibacillus albus</name>
    <dbReference type="NCBI Taxonomy" id="2478915"/>
    <lineage>
        <taxon>Bacteria</taxon>
        <taxon>Bacillati</taxon>
        <taxon>Bacillota</taxon>
        <taxon>Bacilli</taxon>
        <taxon>Bacillales</taxon>
        <taxon>Bacillaceae</taxon>
        <taxon>Falsibacillus</taxon>
    </lineage>
</organism>
<proteinExistence type="predicted"/>
<protein>
    <recommendedName>
        <fullName evidence="1">YqgU-like 6-bladed beta-propeller domain-containing protein</fullName>
    </recommendedName>
</protein>
<keyword evidence="3" id="KW-1185">Reference proteome</keyword>
<evidence type="ECO:0000313" key="3">
    <source>
        <dbReference type="Proteomes" id="UP000276770"/>
    </source>
</evidence>
<dbReference type="SUPFAM" id="SSF82171">
    <property type="entry name" value="DPP6 N-terminal domain-like"/>
    <property type="match status" value="1"/>
</dbReference>
<gene>
    <name evidence="2" type="ORF">D9X91_02295</name>
</gene>
<accession>A0A3L7K5D0</accession>
<reference evidence="2 3" key="1">
    <citation type="submission" date="2018-10" db="EMBL/GenBank/DDBJ databases">
        <title>Falsibacillus sp. genome draft.</title>
        <authorList>
            <person name="Shi S."/>
        </authorList>
    </citation>
    <scope>NUCLEOTIDE SEQUENCE [LARGE SCALE GENOMIC DNA]</scope>
    <source>
        <strain evidence="2 3">GY 10110</strain>
    </source>
</reference>
<dbReference type="EMBL" id="RCVZ01000001">
    <property type="protein sequence ID" value="RLQ98237.1"/>
    <property type="molecule type" value="Genomic_DNA"/>
</dbReference>